<feature type="chain" id="PRO_5013857574" description="PpiC domain-containing protein" evidence="8">
    <location>
        <begin position="27"/>
        <end position="296"/>
    </location>
</feature>
<gene>
    <name evidence="10" type="ORF">CR152_16515</name>
</gene>
<dbReference type="OrthoDB" id="8886058at2"/>
<comment type="similarity">
    <text evidence="7">Belongs to the PpiD chaperone family.</text>
</comment>
<keyword evidence="6" id="KW-0143">Chaperone</keyword>
<keyword evidence="4" id="KW-1133">Transmembrane helix</keyword>
<protein>
    <recommendedName>
        <fullName evidence="9">PpiC domain-containing protein</fullName>
    </recommendedName>
</protein>
<feature type="domain" description="PpiC" evidence="9">
    <location>
        <begin position="143"/>
        <end position="257"/>
    </location>
</feature>
<proteinExistence type="inferred from homology"/>
<dbReference type="GO" id="GO:0005886">
    <property type="term" value="C:plasma membrane"/>
    <property type="evidence" value="ECO:0007669"/>
    <property type="project" value="UniProtKB-SubCell"/>
</dbReference>
<dbReference type="RefSeq" id="WP_099876155.1">
    <property type="nucleotide sequence ID" value="NZ_CP024608.1"/>
</dbReference>
<dbReference type="EMBL" id="CP024608">
    <property type="protein sequence ID" value="ATQ75957.1"/>
    <property type="molecule type" value="Genomic_DNA"/>
</dbReference>
<feature type="signal peptide" evidence="8">
    <location>
        <begin position="1"/>
        <end position="26"/>
    </location>
</feature>
<dbReference type="InterPro" id="IPR000297">
    <property type="entry name" value="PPIase_PpiC"/>
</dbReference>
<comment type="subcellular location">
    <subcellularLocation>
        <location evidence="1">Cell membrane</location>
        <topology evidence="1">Single-pass type II membrane protein</topology>
    </subcellularLocation>
</comment>
<dbReference type="PANTHER" id="PTHR47529:SF1">
    <property type="entry name" value="PERIPLASMIC CHAPERONE PPID"/>
    <property type="match status" value="1"/>
</dbReference>
<evidence type="ECO:0000259" key="9">
    <source>
        <dbReference type="Pfam" id="PF13145"/>
    </source>
</evidence>
<dbReference type="Pfam" id="PF13145">
    <property type="entry name" value="Rotamase_2"/>
    <property type="match status" value="1"/>
</dbReference>
<evidence type="ECO:0000256" key="5">
    <source>
        <dbReference type="ARBA" id="ARBA00023136"/>
    </source>
</evidence>
<evidence type="ECO:0000256" key="2">
    <source>
        <dbReference type="ARBA" id="ARBA00022475"/>
    </source>
</evidence>
<dbReference type="GO" id="GO:0003755">
    <property type="term" value="F:peptidyl-prolyl cis-trans isomerase activity"/>
    <property type="evidence" value="ECO:0007669"/>
    <property type="project" value="InterPro"/>
</dbReference>
<keyword evidence="8" id="KW-0732">Signal</keyword>
<sequence length="296" mass="32038">MDFHFTSASVGRHCLVLLLALPGAYAATPAATPAAPPAQETVAQVGDQPVRKALLDALMDANAGRPNPFDEENAQDRQERASARAALDRKAVLGELVTLELMAQEAVKLGLHQSADIVAEAELAYKTLLQRDLVRHMLSTIPVTDEDIAQRYQGVPAERQFQIASVDVATPAAAHAALAALRQGKRFAQVARRWSNNARPAAPAWVLASQMDTDLAPQIAGMANGQAIERALPQGGWQIVQLIATKELPKPPLDELRAGLRMQIMQERLGQRIEALKTRADIRLTAERAPQKEAAQ</sequence>
<keyword evidence="2" id="KW-1003">Cell membrane</keyword>
<dbReference type="Proteomes" id="UP000229897">
    <property type="component" value="Chromosome"/>
</dbReference>
<dbReference type="SUPFAM" id="SSF109998">
    <property type="entry name" value="Triger factor/SurA peptide-binding domain-like"/>
    <property type="match status" value="1"/>
</dbReference>
<accession>A0A2D2DLU9</accession>
<keyword evidence="11" id="KW-1185">Reference proteome</keyword>
<name>A0A2D2DLU9_9BURK</name>
<dbReference type="InterPro" id="IPR027304">
    <property type="entry name" value="Trigger_fact/SurA_dom_sf"/>
</dbReference>
<evidence type="ECO:0000256" key="1">
    <source>
        <dbReference type="ARBA" id="ARBA00004401"/>
    </source>
</evidence>
<evidence type="ECO:0000313" key="11">
    <source>
        <dbReference type="Proteomes" id="UP000229897"/>
    </source>
</evidence>
<dbReference type="SUPFAM" id="SSF54534">
    <property type="entry name" value="FKBP-like"/>
    <property type="match status" value="1"/>
</dbReference>
<dbReference type="InterPro" id="IPR052029">
    <property type="entry name" value="PpiD_chaperone"/>
</dbReference>
<evidence type="ECO:0000256" key="3">
    <source>
        <dbReference type="ARBA" id="ARBA00022692"/>
    </source>
</evidence>
<evidence type="ECO:0000313" key="10">
    <source>
        <dbReference type="EMBL" id="ATQ75957.1"/>
    </source>
</evidence>
<evidence type="ECO:0000256" key="8">
    <source>
        <dbReference type="SAM" id="SignalP"/>
    </source>
</evidence>
<keyword evidence="3" id="KW-0812">Transmembrane</keyword>
<keyword evidence="5" id="KW-0472">Membrane</keyword>
<dbReference type="AlphaFoldDB" id="A0A2D2DLU9"/>
<evidence type="ECO:0000256" key="4">
    <source>
        <dbReference type="ARBA" id="ARBA00022989"/>
    </source>
</evidence>
<dbReference type="PANTHER" id="PTHR47529">
    <property type="entry name" value="PEPTIDYL-PROLYL CIS-TRANS ISOMERASE D"/>
    <property type="match status" value="1"/>
</dbReference>
<evidence type="ECO:0000256" key="6">
    <source>
        <dbReference type="ARBA" id="ARBA00023186"/>
    </source>
</evidence>
<evidence type="ECO:0000256" key="7">
    <source>
        <dbReference type="ARBA" id="ARBA00038408"/>
    </source>
</evidence>
<organism evidence="10 11">
    <name type="scientific">Massilia violaceinigra</name>
    <dbReference type="NCBI Taxonomy" id="2045208"/>
    <lineage>
        <taxon>Bacteria</taxon>
        <taxon>Pseudomonadati</taxon>
        <taxon>Pseudomonadota</taxon>
        <taxon>Betaproteobacteria</taxon>
        <taxon>Burkholderiales</taxon>
        <taxon>Oxalobacteraceae</taxon>
        <taxon>Telluria group</taxon>
        <taxon>Massilia</taxon>
    </lineage>
</organism>
<reference evidence="10" key="1">
    <citation type="submission" date="2017-10" db="EMBL/GenBank/DDBJ databases">
        <title>Massilia psychrophilum sp. nov., a novel purple-pigmented bacterium isolated from Tianshan glacier, Xinjiang Municipality, China.</title>
        <authorList>
            <person name="Wang H."/>
        </authorList>
    </citation>
    <scope>NUCLEOTIDE SEQUENCE [LARGE SCALE GENOMIC DNA]</scope>
    <source>
        <strain evidence="10">B2</strain>
    </source>
</reference>
<dbReference type="KEGG" id="mass:CR152_16515"/>